<proteinExistence type="predicted"/>
<dbReference type="Proteomes" id="UP000555411">
    <property type="component" value="Unassembled WGS sequence"/>
</dbReference>
<reference evidence="1 2" key="1">
    <citation type="journal article" date="2017" name="Int. J. Syst. Evol. Microbiol.">
        <title>Gemmobacter straminiformis sp. nov., isolated from an artificial fountain.</title>
        <authorList>
            <person name="Kang J.Y."/>
            <person name="Kim M.J."/>
            <person name="Chun J."/>
            <person name="Son K.P."/>
            <person name="Jahng K.Y."/>
        </authorList>
    </citation>
    <scope>NUCLEOTIDE SEQUENCE [LARGE SCALE GENOMIC DNA]</scope>
    <source>
        <strain evidence="1 2">CAM-8</strain>
    </source>
</reference>
<evidence type="ECO:0000313" key="2">
    <source>
        <dbReference type="Proteomes" id="UP000555411"/>
    </source>
</evidence>
<organism evidence="1 2">
    <name type="scientific">Paragemmobacter straminiformis</name>
    <dbReference type="NCBI Taxonomy" id="2045119"/>
    <lineage>
        <taxon>Bacteria</taxon>
        <taxon>Pseudomonadati</taxon>
        <taxon>Pseudomonadota</taxon>
        <taxon>Alphaproteobacteria</taxon>
        <taxon>Rhodobacterales</taxon>
        <taxon>Paracoccaceae</taxon>
        <taxon>Paragemmobacter</taxon>
    </lineage>
</organism>
<evidence type="ECO:0000313" key="1">
    <source>
        <dbReference type="EMBL" id="MBC2835151.1"/>
    </source>
</evidence>
<dbReference type="AlphaFoldDB" id="A0A842I6D7"/>
<dbReference type="EMBL" id="JACLQD010000002">
    <property type="protein sequence ID" value="MBC2835151.1"/>
    <property type="molecule type" value="Genomic_DNA"/>
</dbReference>
<gene>
    <name evidence="1" type="ORF">H7F16_06495</name>
</gene>
<sequence length="159" mass="17390">MDLAQKTPEQLERIISRHRDAGKMSADLCKQAMAELSTRVVKGFNLTHAIDHLIDAARSGKPTDFKQLAIASGVFDEKIHVWGNWATTSLKLDRLCIYCVHHGLPQLTAMLGNAGGKIGDSVCDGFLKGLDAAGIKYSGEPRAIYEEHRKICIEWGASA</sequence>
<keyword evidence="2" id="KW-1185">Reference proteome</keyword>
<comment type="caution">
    <text evidence="1">The sequence shown here is derived from an EMBL/GenBank/DDBJ whole genome shotgun (WGS) entry which is preliminary data.</text>
</comment>
<accession>A0A842I6D7</accession>
<protein>
    <submittedName>
        <fullName evidence="1">Uncharacterized protein</fullName>
    </submittedName>
</protein>
<name>A0A842I6D7_9RHOB</name>
<dbReference type="RefSeq" id="WP_185796777.1">
    <property type="nucleotide sequence ID" value="NZ_JACLQD010000002.1"/>
</dbReference>